<evidence type="ECO:0000313" key="12">
    <source>
        <dbReference type="EMBL" id="MEQ2357792.1"/>
    </source>
</evidence>
<evidence type="ECO:0000259" key="11">
    <source>
        <dbReference type="SMART" id="SM00845"/>
    </source>
</evidence>
<keyword evidence="4 10" id="KW-0547">Nucleotide-binding</keyword>
<evidence type="ECO:0000256" key="8">
    <source>
        <dbReference type="ARBA" id="ARBA00047380"/>
    </source>
</evidence>
<dbReference type="Gene3D" id="1.10.150.380">
    <property type="entry name" value="GatB domain, N-terminal subdomain"/>
    <property type="match status" value="1"/>
</dbReference>
<dbReference type="Pfam" id="PF02637">
    <property type="entry name" value="GatB_Yqey"/>
    <property type="match status" value="1"/>
</dbReference>
<evidence type="ECO:0000256" key="4">
    <source>
        <dbReference type="ARBA" id="ARBA00022741"/>
    </source>
</evidence>
<evidence type="ECO:0000256" key="7">
    <source>
        <dbReference type="ARBA" id="ARBA00024799"/>
    </source>
</evidence>
<comment type="function">
    <text evidence="7 10">Allows the formation of correctly charged Asn-tRNA(Asn) or Gln-tRNA(Gln) through the transamidation of misacylated Asp-tRNA(Asn) or Glu-tRNA(Gln) in organisms which lack either or both of asparaginyl-tRNA or glutaminyl-tRNA synthetases. The reaction takes place in the presence of glutamine and ATP through an activated phospho-Asp-tRNA(Asn) or phospho-Glu-tRNA(Gln).</text>
</comment>
<dbReference type="InterPro" id="IPR018027">
    <property type="entry name" value="Asn/Gln_amidotransferase"/>
</dbReference>
<evidence type="ECO:0000256" key="5">
    <source>
        <dbReference type="ARBA" id="ARBA00022840"/>
    </source>
</evidence>
<dbReference type="PANTHER" id="PTHR11659:SF0">
    <property type="entry name" value="GLUTAMYL-TRNA(GLN) AMIDOTRANSFERASE SUBUNIT B, MITOCHONDRIAL"/>
    <property type="match status" value="1"/>
</dbReference>
<dbReference type="Pfam" id="PF02934">
    <property type="entry name" value="GatB_N"/>
    <property type="match status" value="1"/>
</dbReference>
<dbReference type="EMBL" id="JBBMEI010000011">
    <property type="protein sequence ID" value="MEQ2357792.1"/>
    <property type="molecule type" value="Genomic_DNA"/>
</dbReference>
<proteinExistence type="inferred from homology"/>
<dbReference type="PROSITE" id="PS01234">
    <property type="entry name" value="GATB"/>
    <property type="match status" value="1"/>
</dbReference>
<dbReference type="SUPFAM" id="SSF55931">
    <property type="entry name" value="Glutamine synthetase/guanido kinase"/>
    <property type="match status" value="1"/>
</dbReference>
<comment type="caution">
    <text evidence="12">The sequence shown here is derived from an EMBL/GenBank/DDBJ whole genome shotgun (WGS) entry which is preliminary data.</text>
</comment>
<evidence type="ECO:0000313" key="13">
    <source>
        <dbReference type="Proteomes" id="UP001446032"/>
    </source>
</evidence>
<dbReference type="PANTHER" id="PTHR11659">
    <property type="entry name" value="GLUTAMYL-TRNA GLN AMIDOTRANSFERASE SUBUNIT B MITOCHONDRIAL AND PROKARYOTIC PET112-RELATED"/>
    <property type="match status" value="1"/>
</dbReference>
<evidence type="ECO:0000256" key="6">
    <source>
        <dbReference type="ARBA" id="ARBA00022917"/>
    </source>
</evidence>
<organism evidence="12 13">
    <name type="scientific">Blautia intestinihominis</name>
    <dbReference type="NCBI Taxonomy" id="3133152"/>
    <lineage>
        <taxon>Bacteria</taxon>
        <taxon>Bacillati</taxon>
        <taxon>Bacillota</taxon>
        <taxon>Clostridia</taxon>
        <taxon>Lachnospirales</taxon>
        <taxon>Lachnospiraceae</taxon>
        <taxon>Blautia</taxon>
    </lineage>
</organism>
<gene>
    <name evidence="10 12" type="primary">gatB</name>
    <name evidence="12" type="ORF">WMO75_05445</name>
</gene>
<dbReference type="NCBIfam" id="NF004014">
    <property type="entry name" value="PRK05477.1-4"/>
    <property type="match status" value="1"/>
</dbReference>
<feature type="domain" description="Asn/Gln amidotransferase" evidence="11">
    <location>
        <begin position="328"/>
        <end position="475"/>
    </location>
</feature>
<keyword evidence="6 10" id="KW-0648">Protein biosynthesis</keyword>
<dbReference type="NCBIfam" id="NF004012">
    <property type="entry name" value="PRK05477.1-2"/>
    <property type="match status" value="1"/>
</dbReference>
<evidence type="ECO:0000256" key="9">
    <source>
        <dbReference type="ARBA" id="ARBA00047913"/>
    </source>
</evidence>
<comment type="similarity">
    <text evidence="1 10">Belongs to the GatB/GatE family. GatB subfamily.</text>
</comment>
<dbReference type="EC" id="6.3.5.-" evidence="10"/>
<evidence type="ECO:0000256" key="3">
    <source>
        <dbReference type="ARBA" id="ARBA00022598"/>
    </source>
</evidence>
<dbReference type="Proteomes" id="UP001446032">
    <property type="component" value="Unassembled WGS sequence"/>
</dbReference>
<keyword evidence="3 10" id="KW-0436">Ligase</keyword>
<evidence type="ECO:0000256" key="1">
    <source>
        <dbReference type="ARBA" id="ARBA00005306"/>
    </source>
</evidence>
<comment type="subunit">
    <text evidence="2 10">Heterotrimer of A, B and C subunits.</text>
</comment>
<dbReference type="InterPro" id="IPR017958">
    <property type="entry name" value="Gln-tRNA_amidoTrfase_suB_CS"/>
</dbReference>
<dbReference type="Gene3D" id="1.10.10.410">
    <property type="match status" value="1"/>
</dbReference>
<evidence type="ECO:0000256" key="10">
    <source>
        <dbReference type="HAMAP-Rule" id="MF_00121"/>
    </source>
</evidence>
<dbReference type="SUPFAM" id="SSF89095">
    <property type="entry name" value="GatB/YqeY motif"/>
    <property type="match status" value="1"/>
</dbReference>
<dbReference type="SMART" id="SM00845">
    <property type="entry name" value="GatB_Yqey"/>
    <property type="match status" value="1"/>
</dbReference>
<comment type="catalytic activity">
    <reaction evidence="9 10">
        <text>L-glutamyl-tRNA(Gln) + L-glutamine + ATP + H2O = L-glutaminyl-tRNA(Gln) + L-glutamate + ADP + phosphate + H(+)</text>
        <dbReference type="Rhea" id="RHEA:17521"/>
        <dbReference type="Rhea" id="RHEA-COMP:9681"/>
        <dbReference type="Rhea" id="RHEA-COMP:9684"/>
        <dbReference type="ChEBI" id="CHEBI:15377"/>
        <dbReference type="ChEBI" id="CHEBI:15378"/>
        <dbReference type="ChEBI" id="CHEBI:29985"/>
        <dbReference type="ChEBI" id="CHEBI:30616"/>
        <dbReference type="ChEBI" id="CHEBI:43474"/>
        <dbReference type="ChEBI" id="CHEBI:58359"/>
        <dbReference type="ChEBI" id="CHEBI:78520"/>
        <dbReference type="ChEBI" id="CHEBI:78521"/>
        <dbReference type="ChEBI" id="CHEBI:456216"/>
    </reaction>
</comment>
<dbReference type="InterPro" id="IPR006075">
    <property type="entry name" value="Asn/Gln-tRNA_Trfase_suB/E_cat"/>
</dbReference>
<dbReference type="InterPro" id="IPR017959">
    <property type="entry name" value="Asn/Gln-tRNA_amidoTrfase_suB/E"/>
</dbReference>
<dbReference type="InterPro" id="IPR042114">
    <property type="entry name" value="GatB_C_1"/>
</dbReference>
<comment type="catalytic activity">
    <reaction evidence="8 10">
        <text>L-aspartyl-tRNA(Asn) + L-glutamine + ATP + H2O = L-asparaginyl-tRNA(Asn) + L-glutamate + ADP + phosphate + 2 H(+)</text>
        <dbReference type="Rhea" id="RHEA:14513"/>
        <dbReference type="Rhea" id="RHEA-COMP:9674"/>
        <dbReference type="Rhea" id="RHEA-COMP:9677"/>
        <dbReference type="ChEBI" id="CHEBI:15377"/>
        <dbReference type="ChEBI" id="CHEBI:15378"/>
        <dbReference type="ChEBI" id="CHEBI:29985"/>
        <dbReference type="ChEBI" id="CHEBI:30616"/>
        <dbReference type="ChEBI" id="CHEBI:43474"/>
        <dbReference type="ChEBI" id="CHEBI:58359"/>
        <dbReference type="ChEBI" id="CHEBI:78515"/>
        <dbReference type="ChEBI" id="CHEBI:78516"/>
        <dbReference type="ChEBI" id="CHEBI:456216"/>
    </reaction>
</comment>
<sequence length="481" mass="55006">MKQYETVIGLEVHVELATKTKIFCGCSTEFGGAPNTHTCPVCTGMPGSLPVLNRQVVEFALKAGIAANCQINQYCKFDRKNYFYPDNPQNYQISQLYLPICHDGWVEIETSAGKKKIRIHEMHMEEDAGKLIHDEWEDCSLVDYNRSGVPLIEIVSEPDMRSSEEVIAYLEKLRCMMQYLGVSDCKLQEGSMRADVNLSVREVGSETFGTRTEMKNLNSFKAIARAIEGERERQIELIEEGRAVVQETRRWDDNKESSHAMRSKEDAKDYRYFPDPDLPPIHISDAWIYEIRTSQPELREEKLLRYQEEFELPAYDAGILTESRHLSELFEEVANLCGSPKKAANWFMGEVLRLTKDKGLDVEKVSFTPKHLADLIQMVEKKEVSAQNAKKVFEKVFDEDIEPVFYIEEHGLKIVEDTGLLNDILQKIMDENPGPLAELLGGKEKVFGFFVGKMMRELKGKASPDAVREALVKEVEKRKNQ</sequence>
<dbReference type="InterPro" id="IPR004413">
    <property type="entry name" value="GatB"/>
</dbReference>
<evidence type="ECO:0000256" key="2">
    <source>
        <dbReference type="ARBA" id="ARBA00011123"/>
    </source>
</evidence>
<dbReference type="InterPro" id="IPR014746">
    <property type="entry name" value="Gln_synth/guanido_kin_cat_dom"/>
</dbReference>
<keyword evidence="5 10" id="KW-0067">ATP-binding</keyword>
<dbReference type="HAMAP" id="MF_00121">
    <property type="entry name" value="GatB"/>
    <property type="match status" value="1"/>
</dbReference>
<accession>A0ABV1AKQ7</accession>
<name>A0ABV1AKQ7_9FIRM</name>
<dbReference type="InterPro" id="IPR003789">
    <property type="entry name" value="Asn/Gln_tRNA_amidoTrase-B-like"/>
</dbReference>
<reference evidence="12 13" key="1">
    <citation type="submission" date="2024-03" db="EMBL/GenBank/DDBJ databases">
        <title>Human intestinal bacterial collection.</title>
        <authorList>
            <person name="Pauvert C."/>
            <person name="Hitch T.C.A."/>
            <person name="Clavel T."/>
        </authorList>
    </citation>
    <scope>NUCLEOTIDE SEQUENCE [LARGE SCALE GENOMIC DNA]</scope>
    <source>
        <strain evidence="12 13">CLA-AA-H95</strain>
    </source>
</reference>
<keyword evidence="13" id="KW-1185">Reference proteome</keyword>
<dbReference type="RefSeq" id="WP_303223023.1">
    <property type="nucleotide sequence ID" value="NZ_JBBMEI010000011.1"/>
</dbReference>
<dbReference type="InterPro" id="IPR023168">
    <property type="entry name" value="GatB_Yqey_C_2"/>
</dbReference>
<protein>
    <recommendedName>
        <fullName evidence="10">Aspartyl/glutamyl-tRNA(Asn/Gln) amidotransferase subunit B</fullName>
        <shortName evidence="10">Asp/Glu-ADT subunit B</shortName>
        <ecNumber evidence="10">6.3.5.-</ecNumber>
    </recommendedName>
</protein>
<dbReference type="NCBIfam" id="TIGR00133">
    <property type="entry name" value="gatB"/>
    <property type="match status" value="1"/>
</dbReference>